<dbReference type="PANTHER" id="PTHR10353">
    <property type="entry name" value="GLYCOSYL HYDROLASE"/>
    <property type="match status" value="1"/>
</dbReference>
<dbReference type="RefSeq" id="WP_219079956.1">
    <property type="nucleotide sequence ID" value="NZ_JAHBBD010000002.1"/>
</dbReference>
<protein>
    <submittedName>
        <fullName evidence="5">Family 1 glycosylhydrolase</fullName>
    </submittedName>
</protein>
<reference evidence="5 6" key="1">
    <citation type="submission" date="2021-05" db="EMBL/GenBank/DDBJ databases">
        <title>Phylogenetic classification of ten novel species belonging to the genus Bifidobacterium comprising B. colchicus sp. nov., B. abeli sp. nov., B. bicoloris sp. nov., B. guerezis sp. nov., B. rosaliae sp. nov., B. santillanensis sp. nov., B. argentati sp. nov., B. amazzoni sp. nov., B. pluviali sp. nov., and B. pinnaculum sp. nov.</title>
        <authorList>
            <person name="Lugli G.A."/>
            <person name="Ruiz Garcia L."/>
            <person name="Margolles A."/>
            <person name="Ventura M."/>
        </authorList>
    </citation>
    <scope>NUCLEOTIDE SEQUENCE [LARGE SCALE GENOMIC DNA]</scope>
    <source>
        <strain evidence="5 6">6T3</strain>
    </source>
</reference>
<evidence type="ECO:0000256" key="4">
    <source>
        <dbReference type="RuleBase" id="RU003690"/>
    </source>
</evidence>
<keyword evidence="6" id="KW-1185">Reference proteome</keyword>
<evidence type="ECO:0000256" key="2">
    <source>
        <dbReference type="ARBA" id="ARBA00022801"/>
    </source>
</evidence>
<keyword evidence="2" id="KW-0378">Hydrolase</keyword>
<gene>
    <name evidence="5" type="ORF">KIH73_01875</name>
</gene>
<evidence type="ECO:0000313" key="5">
    <source>
        <dbReference type="EMBL" id="MBW3082141.1"/>
    </source>
</evidence>
<sequence length="489" mass="52563">MAHTFPQGFIWGVATAAYQVEGAADEDGRCPSIWDTYCATPGNVLDGSSGAVACDQYHRYAQDVALMRELGVGAYRFSVAWPRIVPRPGGPANAAGLDYYDRLVDALAEAGIRAMPTLYHWDLPQYLQDEGGWANRDTAYRFADYAATVAEALGDRVDTWITLNEPWCSAYLGYGCGNHAPGIRDHAQSLAAVHHLNLAHGLGVQAVRAAAGEAARCSVALNLQVNRAATGSDADAWAKERADLIANEVFLGPMLEGRYDARIIEATRGVADWSFVRDGDLAAIRQPLDALGVNYYSSNTVRRAGTGEPAAAVDLPDRHDGAMPAQQGVEVLPPSGELTAMGWNQDPQGLTDLLTALSQRFPGLELMVTENGSAWDGDTVVPDDAVAPVAGPVAADGSPTVAVVGGRIVHDPRRVAYLDAHVRALAAAMGRGANVGAYFAWSLLDNFEWALGYTERFGIIRVDYGTQERIWKDSARYYRRLARTNAIPG</sequence>
<dbReference type="PROSITE" id="PS00653">
    <property type="entry name" value="GLYCOSYL_HYDROL_F1_2"/>
    <property type="match status" value="1"/>
</dbReference>
<dbReference type="Proteomes" id="UP000812844">
    <property type="component" value="Unassembled WGS sequence"/>
</dbReference>
<dbReference type="Pfam" id="PF00232">
    <property type="entry name" value="Glyco_hydro_1"/>
    <property type="match status" value="2"/>
</dbReference>
<dbReference type="EMBL" id="JAHBBD010000002">
    <property type="protein sequence ID" value="MBW3082141.1"/>
    <property type="molecule type" value="Genomic_DNA"/>
</dbReference>
<comment type="similarity">
    <text evidence="1 4">Belongs to the glycosyl hydrolase 1 family.</text>
</comment>
<dbReference type="InterPro" id="IPR001360">
    <property type="entry name" value="Glyco_hydro_1"/>
</dbReference>
<evidence type="ECO:0000256" key="1">
    <source>
        <dbReference type="ARBA" id="ARBA00010838"/>
    </source>
</evidence>
<accession>A0ABS6W8R6</accession>
<dbReference type="InterPro" id="IPR033132">
    <property type="entry name" value="GH_1_N_CS"/>
</dbReference>
<dbReference type="PANTHER" id="PTHR10353:SF36">
    <property type="entry name" value="LP05116P"/>
    <property type="match status" value="1"/>
</dbReference>
<organism evidence="5 6">
    <name type="scientific">Bifidobacterium phasiani</name>
    <dbReference type="NCBI Taxonomy" id="2834431"/>
    <lineage>
        <taxon>Bacteria</taxon>
        <taxon>Bacillati</taxon>
        <taxon>Actinomycetota</taxon>
        <taxon>Actinomycetes</taxon>
        <taxon>Bifidobacteriales</taxon>
        <taxon>Bifidobacteriaceae</taxon>
        <taxon>Bifidobacterium</taxon>
    </lineage>
</organism>
<name>A0ABS6W8R6_9BIFI</name>
<proteinExistence type="inferred from homology"/>
<keyword evidence="3" id="KW-0326">Glycosidase</keyword>
<evidence type="ECO:0000256" key="3">
    <source>
        <dbReference type="ARBA" id="ARBA00023295"/>
    </source>
</evidence>
<evidence type="ECO:0000313" key="6">
    <source>
        <dbReference type="Proteomes" id="UP000812844"/>
    </source>
</evidence>
<comment type="caution">
    <text evidence="5">The sequence shown here is derived from an EMBL/GenBank/DDBJ whole genome shotgun (WGS) entry which is preliminary data.</text>
</comment>